<name>E3DRJ0_HALPG</name>
<keyword evidence="1" id="KW-1133">Transmembrane helix</keyword>
<reference evidence="3" key="1">
    <citation type="submission" date="2010-10" db="EMBL/GenBank/DDBJ databases">
        <title>The complete genome of Halanaerobium praevalens DSM 2228.</title>
        <authorList>
            <consortium name="US DOE Joint Genome Institute (JGI-PGF)"/>
            <person name="Lucas S."/>
            <person name="Copeland A."/>
            <person name="Lapidus A."/>
            <person name="Glavina del Rio T."/>
            <person name="Dalin E."/>
            <person name="Tice H."/>
            <person name="Bruce D."/>
            <person name="Goodwin L."/>
            <person name="Pitluck S."/>
            <person name="Kyrpides N."/>
            <person name="Mavromatis K."/>
            <person name="Ivanova N."/>
            <person name="Ovchinnikova G."/>
            <person name="Chertkov O."/>
            <person name="Detter J.C."/>
            <person name="Han C."/>
            <person name="Larimer F."/>
            <person name="Land M."/>
            <person name="Hauser L."/>
            <person name="Markowitz V."/>
            <person name="Cheng J.-F."/>
            <person name="Hugenholtz P."/>
            <person name="Woyke T."/>
            <person name="Wu D."/>
            <person name="Tindall B."/>
            <person name="Pomrenke H.G."/>
            <person name="Brambilla E."/>
            <person name="Klenk H.-P."/>
            <person name="Eisen J.A."/>
        </authorList>
    </citation>
    <scope>NUCLEOTIDE SEQUENCE [LARGE SCALE GENOMIC DNA]</scope>
    <source>
        <strain evidence="3">ATCC 33744 / DSM 2228 / GSL</strain>
    </source>
</reference>
<reference evidence="2 3" key="2">
    <citation type="journal article" date="2011" name="Stand. Genomic Sci.">
        <title>Complete genome sequence of the extremely halophilic Halanaerobium praevalens type strain (GSL).</title>
        <authorList>
            <person name="Ivanova N."/>
            <person name="Sikorski J."/>
            <person name="Chertkov O."/>
            <person name="Nolan M."/>
            <person name="Lucas S."/>
            <person name="Hammon N."/>
            <person name="Deshpande S."/>
            <person name="Cheng J.F."/>
            <person name="Tapia R."/>
            <person name="Han C."/>
            <person name="Goodwin L."/>
            <person name="Pitluck S."/>
            <person name="Huntemann M."/>
            <person name="Liolios K."/>
            <person name="Pagani I."/>
            <person name="Mavromatis K."/>
            <person name="Ovchinikova G."/>
            <person name="Pati A."/>
            <person name="Chen A."/>
            <person name="Palaniappan K."/>
            <person name="Land M."/>
            <person name="Hauser L."/>
            <person name="Brambilla E.M."/>
            <person name="Kannan K.P."/>
            <person name="Rohde M."/>
            <person name="Tindall B.J."/>
            <person name="Goker M."/>
            <person name="Detter J.C."/>
            <person name="Woyke T."/>
            <person name="Bristow J."/>
            <person name="Eisen J.A."/>
            <person name="Markowitz V."/>
            <person name="Hugenholtz P."/>
            <person name="Kyrpides N.C."/>
            <person name="Klenk H.P."/>
            <person name="Lapidus A."/>
        </authorList>
    </citation>
    <scope>NUCLEOTIDE SEQUENCE [LARGE SCALE GENOMIC DNA]</scope>
    <source>
        <strain evidence="3">ATCC 33744 / DSM 2228 / GSL</strain>
    </source>
</reference>
<sequence length="154" mass="18434">MKIIQKKIFIYILIILVLLFLILQSYYLKNNFIKNKYLHAKIKKQQQNNMEFKTKYQKNIKKKNSNNNRHAKPLAAKTASILAKVKTLNLKLIDLNRTKNEINLNISGDFHSILNLIKYLEIEMIDLKIREFKLKDNNQNLFLFLKLTRWVDVK</sequence>
<dbReference type="PATRIC" id="fig|572479.3.peg.886"/>
<evidence type="ECO:0000256" key="1">
    <source>
        <dbReference type="SAM" id="Phobius"/>
    </source>
</evidence>
<protein>
    <submittedName>
        <fullName evidence="2">Uncharacterized protein</fullName>
    </submittedName>
</protein>
<keyword evidence="1" id="KW-0472">Membrane</keyword>
<gene>
    <name evidence="2" type="ordered locus">Hprae_0877</name>
</gene>
<dbReference type="HOGENOM" id="CLU_1701817_0_0_9"/>
<evidence type="ECO:0000313" key="2">
    <source>
        <dbReference type="EMBL" id="ADO77031.1"/>
    </source>
</evidence>
<evidence type="ECO:0000313" key="3">
    <source>
        <dbReference type="Proteomes" id="UP000006866"/>
    </source>
</evidence>
<dbReference type="KEGG" id="hpk:Hprae_0877"/>
<dbReference type="RefSeq" id="WP_014553064.1">
    <property type="nucleotide sequence ID" value="NC_017455.1"/>
</dbReference>
<proteinExistence type="predicted"/>
<dbReference type="EMBL" id="CP002175">
    <property type="protein sequence ID" value="ADO77031.1"/>
    <property type="molecule type" value="Genomic_DNA"/>
</dbReference>
<dbReference type="STRING" id="572479.Hprae_0877"/>
<dbReference type="Proteomes" id="UP000006866">
    <property type="component" value="Chromosome"/>
</dbReference>
<accession>E3DRJ0</accession>
<keyword evidence="3" id="KW-1185">Reference proteome</keyword>
<dbReference type="OrthoDB" id="2112973at2"/>
<organism evidence="2 3">
    <name type="scientific">Halanaerobium praevalens (strain ATCC 33744 / DSM 2228 / GSL)</name>
    <dbReference type="NCBI Taxonomy" id="572479"/>
    <lineage>
        <taxon>Bacteria</taxon>
        <taxon>Bacillati</taxon>
        <taxon>Bacillota</taxon>
        <taxon>Clostridia</taxon>
        <taxon>Halanaerobiales</taxon>
        <taxon>Halanaerobiaceae</taxon>
        <taxon>Halanaerobium</taxon>
    </lineage>
</organism>
<feature type="transmembrane region" description="Helical" evidence="1">
    <location>
        <begin position="9"/>
        <end position="28"/>
    </location>
</feature>
<dbReference type="AlphaFoldDB" id="E3DRJ0"/>
<keyword evidence="1" id="KW-0812">Transmembrane</keyword>